<comment type="caution">
    <text evidence="1">The sequence shown here is derived from an EMBL/GenBank/DDBJ whole genome shotgun (WGS) entry which is preliminary data.</text>
</comment>
<accession>A0ACB8ZEC9</accession>
<sequence length="115" mass="12653">MAGSASAQMGHLYICGNNTYSFACHVGVKKHNEGCLRLKGDERPTMKEVAIELEGILASMIHKHPWVKSTSHEEENEYLLREPMDDYGYTDGSYTSSATSDSMSQHTILPIASGT</sequence>
<dbReference type="EMBL" id="CM042043">
    <property type="protein sequence ID" value="KAI3696137.1"/>
    <property type="molecule type" value="Genomic_DNA"/>
</dbReference>
<proteinExistence type="predicted"/>
<evidence type="ECO:0000313" key="2">
    <source>
        <dbReference type="Proteomes" id="UP001056120"/>
    </source>
</evidence>
<keyword evidence="2" id="KW-1185">Reference proteome</keyword>
<reference evidence="2" key="1">
    <citation type="journal article" date="2022" name="Mol. Ecol. Resour.">
        <title>The genomes of chicory, endive, great burdock and yacon provide insights into Asteraceae palaeo-polyploidization history and plant inulin production.</title>
        <authorList>
            <person name="Fan W."/>
            <person name="Wang S."/>
            <person name="Wang H."/>
            <person name="Wang A."/>
            <person name="Jiang F."/>
            <person name="Liu H."/>
            <person name="Zhao H."/>
            <person name="Xu D."/>
            <person name="Zhang Y."/>
        </authorList>
    </citation>
    <scope>NUCLEOTIDE SEQUENCE [LARGE SCALE GENOMIC DNA]</scope>
    <source>
        <strain evidence="2">cv. Yunnan</strain>
    </source>
</reference>
<dbReference type="Proteomes" id="UP001056120">
    <property type="component" value="Linkage Group LG26"/>
</dbReference>
<reference evidence="1 2" key="2">
    <citation type="journal article" date="2022" name="Mol. Ecol. Resour.">
        <title>The genomes of chicory, endive, great burdock and yacon provide insights into Asteraceae paleo-polyploidization history and plant inulin production.</title>
        <authorList>
            <person name="Fan W."/>
            <person name="Wang S."/>
            <person name="Wang H."/>
            <person name="Wang A."/>
            <person name="Jiang F."/>
            <person name="Liu H."/>
            <person name="Zhao H."/>
            <person name="Xu D."/>
            <person name="Zhang Y."/>
        </authorList>
    </citation>
    <scope>NUCLEOTIDE SEQUENCE [LARGE SCALE GENOMIC DNA]</scope>
    <source>
        <strain evidence="2">cv. Yunnan</strain>
        <tissue evidence="1">Leaves</tissue>
    </source>
</reference>
<organism evidence="1 2">
    <name type="scientific">Smallanthus sonchifolius</name>
    <dbReference type="NCBI Taxonomy" id="185202"/>
    <lineage>
        <taxon>Eukaryota</taxon>
        <taxon>Viridiplantae</taxon>
        <taxon>Streptophyta</taxon>
        <taxon>Embryophyta</taxon>
        <taxon>Tracheophyta</taxon>
        <taxon>Spermatophyta</taxon>
        <taxon>Magnoliopsida</taxon>
        <taxon>eudicotyledons</taxon>
        <taxon>Gunneridae</taxon>
        <taxon>Pentapetalae</taxon>
        <taxon>asterids</taxon>
        <taxon>campanulids</taxon>
        <taxon>Asterales</taxon>
        <taxon>Asteraceae</taxon>
        <taxon>Asteroideae</taxon>
        <taxon>Heliantheae alliance</taxon>
        <taxon>Millerieae</taxon>
        <taxon>Smallanthus</taxon>
    </lineage>
</organism>
<gene>
    <name evidence="1" type="ORF">L1987_79146</name>
</gene>
<evidence type="ECO:0000313" key="1">
    <source>
        <dbReference type="EMBL" id="KAI3696137.1"/>
    </source>
</evidence>
<protein>
    <submittedName>
        <fullName evidence="1">Uncharacterized protein</fullName>
    </submittedName>
</protein>
<name>A0ACB8ZEC9_9ASTR</name>